<comment type="caution">
    <text evidence="3">The sequence shown here is derived from an EMBL/GenBank/DDBJ whole genome shotgun (WGS) entry which is preliminary data.</text>
</comment>
<dbReference type="Gene3D" id="2.60.40.2700">
    <property type="match status" value="1"/>
</dbReference>
<accession>A0A5C4VNJ9</accession>
<dbReference type="SUPFAM" id="SSF55486">
    <property type="entry name" value="Metalloproteases ('zincins'), catalytic domain"/>
    <property type="match status" value="1"/>
</dbReference>
<dbReference type="Proteomes" id="UP000313231">
    <property type="component" value="Unassembled WGS sequence"/>
</dbReference>
<sequence>MRPPTSRSWWPTPAGSTSPRAPTRARSTRPRTGSRASSGHNRAVRLLLGLLIAVSASLVVPAPAEAAADLPPLTQVQASSYDGKRKYGRTLEVDPGAWSPAPERIGYQWLRDGVPIPGEVGRRYRIAPADVGHRLDVAIVVGATGYADTATQLPVGRIKHRVGVRRTVRYSVRVRGHVGGADVGEFRRLAQETYDDARGWRARGVRFKRVRHGGAFTLWLAQARQVPGFSGACSAQWSCRVGRNVVINVDRWRGASPAWIRAGASLRDYRHMVVNHETGHWLGYGHASCPRRGALAPVMMQQSKGTGGCRLNPWPTERELGRR</sequence>
<evidence type="ECO:0000259" key="2">
    <source>
        <dbReference type="Pfam" id="PF11350"/>
    </source>
</evidence>
<feature type="domain" description="DUF3152" evidence="2">
    <location>
        <begin position="155"/>
        <end position="306"/>
    </location>
</feature>
<dbReference type="InterPro" id="IPR022603">
    <property type="entry name" value="DUF3152"/>
</dbReference>
<dbReference type="Pfam" id="PF11350">
    <property type="entry name" value="DUF3152"/>
    <property type="match status" value="1"/>
</dbReference>
<feature type="compositionally biased region" description="Low complexity" evidence="1">
    <location>
        <begin position="16"/>
        <end position="39"/>
    </location>
</feature>
<evidence type="ECO:0000256" key="1">
    <source>
        <dbReference type="SAM" id="MobiDB-lite"/>
    </source>
</evidence>
<keyword evidence="4" id="KW-1185">Reference proteome</keyword>
<proteinExistence type="predicted"/>
<feature type="region of interest" description="Disordered" evidence="1">
    <location>
        <begin position="304"/>
        <end position="323"/>
    </location>
</feature>
<feature type="region of interest" description="Disordered" evidence="1">
    <location>
        <begin position="1"/>
        <end position="39"/>
    </location>
</feature>
<evidence type="ECO:0000313" key="3">
    <source>
        <dbReference type="EMBL" id="TNM37464.1"/>
    </source>
</evidence>
<evidence type="ECO:0000313" key="4">
    <source>
        <dbReference type="Proteomes" id="UP000313231"/>
    </source>
</evidence>
<reference evidence="3 4" key="1">
    <citation type="journal article" date="2016" name="Int. J. Syst. Evol. Microbiol.">
        <title>Nocardioides albidus sp. nov., an actinobacterium isolated from garden soil.</title>
        <authorList>
            <person name="Singh H."/>
            <person name="Du J."/>
            <person name="Trinh H."/>
            <person name="Won K."/>
            <person name="Yang J.E."/>
            <person name="Yin C."/>
            <person name="Kook M."/>
            <person name="Yi T.H."/>
        </authorList>
    </citation>
    <scope>NUCLEOTIDE SEQUENCE [LARGE SCALE GENOMIC DNA]</scope>
    <source>
        <strain evidence="3 4">CCTCC AB 2015297</strain>
    </source>
</reference>
<protein>
    <submittedName>
        <fullName evidence="3">DUF3152 domain-containing protein</fullName>
    </submittedName>
</protein>
<dbReference type="EMBL" id="VDMP01000026">
    <property type="protein sequence ID" value="TNM37464.1"/>
    <property type="molecule type" value="Genomic_DNA"/>
</dbReference>
<name>A0A5C4VNJ9_9ACTN</name>
<dbReference type="AlphaFoldDB" id="A0A5C4VNJ9"/>
<gene>
    <name evidence="3" type="ORF">FHP29_16710</name>
</gene>
<organism evidence="3 4">
    <name type="scientific">Nocardioides albidus</name>
    <dbReference type="NCBI Taxonomy" id="1517589"/>
    <lineage>
        <taxon>Bacteria</taxon>
        <taxon>Bacillati</taxon>
        <taxon>Actinomycetota</taxon>
        <taxon>Actinomycetes</taxon>
        <taxon>Propionibacteriales</taxon>
        <taxon>Nocardioidaceae</taxon>
        <taxon>Nocardioides</taxon>
    </lineage>
</organism>